<feature type="transmembrane region" description="Helical" evidence="1">
    <location>
        <begin position="26"/>
        <end position="52"/>
    </location>
</feature>
<feature type="transmembrane region" description="Helical" evidence="1">
    <location>
        <begin position="244"/>
        <end position="263"/>
    </location>
</feature>
<feature type="transmembrane region" description="Helical" evidence="1">
    <location>
        <begin position="64"/>
        <end position="89"/>
    </location>
</feature>
<keyword evidence="1" id="KW-1133">Transmembrane helix</keyword>
<reference evidence="2 3" key="1">
    <citation type="journal article" date="2019" name="Int. J. Syst. Evol. Microbiol.">
        <title>The Global Catalogue of Microorganisms (GCM) 10K type strain sequencing project: providing services to taxonomists for standard genome sequencing and annotation.</title>
        <authorList>
            <consortium name="The Broad Institute Genomics Platform"/>
            <consortium name="The Broad Institute Genome Sequencing Center for Infectious Disease"/>
            <person name="Wu L."/>
            <person name="Ma J."/>
        </authorList>
    </citation>
    <scope>NUCLEOTIDE SEQUENCE [LARGE SCALE GENOMIC DNA]</scope>
    <source>
        <strain evidence="2 3">JCM 10977</strain>
    </source>
</reference>
<keyword evidence="3" id="KW-1185">Reference proteome</keyword>
<name>A0ABN1QE90_9ACTN</name>
<protein>
    <recommendedName>
        <fullName evidence="4">DUF3592 domain-containing protein</fullName>
    </recommendedName>
</protein>
<organism evidence="2 3">
    <name type="scientific">Kribbella koreensis</name>
    <dbReference type="NCBI Taxonomy" id="57909"/>
    <lineage>
        <taxon>Bacteria</taxon>
        <taxon>Bacillati</taxon>
        <taxon>Actinomycetota</taxon>
        <taxon>Actinomycetes</taxon>
        <taxon>Propionibacteriales</taxon>
        <taxon>Kribbellaceae</taxon>
        <taxon>Kribbella</taxon>
    </lineage>
</organism>
<gene>
    <name evidence="2" type="ORF">GCM10009554_32490</name>
</gene>
<evidence type="ECO:0000313" key="2">
    <source>
        <dbReference type="EMBL" id="GAA0941147.1"/>
    </source>
</evidence>
<dbReference type="Proteomes" id="UP001500542">
    <property type="component" value="Unassembled WGS sequence"/>
</dbReference>
<evidence type="ECO:0000313" key="3">
    <source>
        <dbReference type="Proteomes" id="UP001500542"/>
    </source>
</evidence>
<proteinExistence type="predicted"/>
<comment type="caution">
    <text evidence="2">The sequence shown here is derived from an EMBL/GenBank/DDBJ whole genome shotgun (WGS) entry which is preliminary data.</text>
</comment>
<dbReference type="EMBL" id="BAAAHK010000007">
    <property type="protein sequence ID" value="GAA0941147.1"/>
    <property type="molecule type" value="Genomic_DNA"/>
</dbReference>
<keyword evidence="1" id="KW-0812">Transmembrane</keyword>
<sequence length="269" mass="28344">MRRLLRWVFLVGPCRLYVLGEAGGGVVPIAAIAAMAAFAALSGGVGALVAAVAGSSVGDGFFSWALGGLLVLLGWLVYSLLLYVVLWIAGRSPMVVAGLDDGVSHARHAADAGDTHWRRRGQDPLVPLSLAGFFLLMVGFLLVGSTVTAVQERKYGGEKVVVAGEVLRYDDGPHGFGKRHLVTRYPVGDELITGEVLADDLDLDSDVPRPGQQVEVEYLVADPHRVRPAGAAKRAADDVAQDRLVSGICGGLAVLCGGAWLVGRQRRRG</sequence>
<dbReference type="RefSeq" id="WP_343969845.1">
    <property type="nucleotide sequence ID" value="NZ_BAAAHK010000007.1"/>
</dbReference>
<keyword evidence="1" id="KW-0472">Membrane</keyword>
<evidence type="ECO:0000256" key="1">
    <source>
        <dbReference type="SAM" id="Phobius"/>
    </source>
</evidence>
<accession>A0ABN1QE90</accession>
<evidence type="ECO:0008006" key="4">
    <source>
        <dbReference type="Google" id="ProtNLM"/>
    </source>
</evidence>
<feature type="transmembrane region" description="Helical" evidence="1">
    <location>
        <begin position="125"/>
        <end position="150"/>
    </location>
</feature>